<comment type="subcellular location">
    <subcellularLocation>
        <location evidence="1">Nucleus</location>
    </subcellularLocation>
</comment>
<dbReference type="InterPro" id="IPR054502">
    <property type="entry name" value="bHLH-TF_ACT-like_plant"/>
</dbReference>
<feature type="compositionally biased region" description="Low complexity" evidence="5">
    <location>
        <begin position="76"/>
        <end position="90"/>
    </location>
</feature>
<dbReference type="SUPFAM" id="SSF47459">
    <property type="entry name" value="HLH, helix-loop-helix DNA-binding domain"/>
    <property type="match status" value="1"/>
</dbReference>
<keyword evidence="2" id="KW-0805">Transcription regulation</keyword>
<dbReference type="Proteomes" id="UP001497516">
    <property type="component" value="Chromosome 3"/>
</dbReference>
<dbReference type="GO" id="GO:0043565">
    <property type="term" value="F:sequence-specific DNA binding"/>
    <property type="evidence" value="ECO:0007669"/>
    <property type="project" value="TreeGrafter"/>
</dbReference>
<sequence>MGSSTKKQIKKTREPASTAAETLSDQFQLLRSITNSSAMDKTSIIVDATKYIEELKDKVERLSGEEATTAQPPPAASSSSSSSSSQNPQPMVTVETLEQGYSINVVSDKNSPGLLVAVLEAFDELGLEVLDATVSCSDNFQLQALGTGQKLENEETMDAQMVKQAVQQSIHFWSQSNSVIDDAPHQ</sequence>
<dbReference type="EMBL" id="OZ034816">
    <property type="protein sequence ID" value="CAL1378491.1"/>
    <property type="molecule type" value="Genomic_DNA"/>
</dbReference>
<accession>A0AAV2DXW0</accession>
<evidence type="ECO:0000256" key="3">
    <source>
        <dbReference type="ARBA" id="ARBA00023163"/>
    </source>
</evidence>
<dbReference type="InterPro" id="IPR036638">
    <property type="entry name" value="HLH_DNA-bd_sf"/>
</dbReference>
<evidence type="ECO:0000256" key="2">
    <source>
        <dbReference type="ARBA" id="ARBA00023015"/>
    </source>
</evidence>
<feature type="domain" description="Plant bHLH transcription factor ACT-like" evidence="6">
    <location>
        <begin position="91"/>
        <end position="170"/>
    </location>
</feature>
<evidence type="ECO:0000313" key="7">
    <source>
        <dbReference type="EMBL" id="CAL1378491.1"/>
    </source>
</evidence>
<reference evidence="7 8" key="1">
    <citation type="submission" date="2024-04" db="EMBL/GenBank/DDBJ databases">
        <authorList>
            <person name="Fracassetti M."/>
        </authorList>
    </citation>
    <scope>NUCLEOTIDE SEQUENCE [LARGE SCALE GENOMIC DNA]</scope>
</reference>
<proteinExistence type="predicted"/>
<evidence type="ECO:0000256" key="5">
    <source>
        <dbReference type="SAM" id="MobiDB-lite"/>
    </source>
</evidence>
<keyword evidence="8" id="KW-1185">Reference proteome</keyword>
<dbReference type="GO" id="GO:0005634">
    <property type="term" value="C:nucleus"/>
    <property type="evidence" value="ECO:0007669"/>
    <property type="project" value="UniProtKB-SubCell"/>
</dbReference>
<dbReference type="PANTHER" id="PTHR31945">
    <property type="entry name" value="TRANSCRIPTION FACTOR SCREAM2-RELATED"/>
    <property type="match status" value="1"/>
</dbReference>
<dbReference type="GO" id="GO:0003700">
    <property type="term" value="F:DNA-binding transcription factor activity"/>
    <property type="evidence" value="ECO:0007669"/>
    <property type="project" value="TreeGrafter"/>
</dbReference>
<dbReference type="GO" id="GO:0046983">
    <property type="term" value="F:protein dimerization activity"/>
    <property type="evidence" value="ECO:0007669"/>
    <property type="project" value="InterPro"/>
</dbReference>
<organism evidence="7 8">
    <name type="scientific">Linum trigynum</name>
    <dbReference type="NCBI Taxonomy" id="586398"/>
    <lineage>
        <taxon>Eukaryota</taxon>
        <taxon>Viridiplantae</taxon>
        <taxon>Streptophyta</taxon>
        <taxon>Embryophyta</taxon>
        <taxon>Tracheophyta</taxon>
        <taxon>Spermatophyta</taxon>
        <taxon>Magnoliopsida</taxon>
        <taxon>eudicotyledons</taxon>
        <taxon>Gunneridae</taxon>
        <taxon>Pentapetalae</taxon>
        <taxon>rosids</taxon>
        <taxon>fabids</taxon>
        <taxon>Malpighiales</taxon>
        <taxon>Linaceae</taxon>
        <taxon>Linum</taxon>
    </lineage>
</organism>
<dbReference type="Pfam" id="PF22754">
    <property type="entry name" value="bHLH-TF_ACT-like_plant"/>
    <property type="match status" value="1"/>
</dbReference>
<dbReference type="PANTHER" id="PTHR31945:SF45">
    <property type="entry name" value="EXPRESSED PROTEIN"/>
    <property type="match status" value="1"/>
</dbReference>
<evidence type="ECO:0000256" key="1">
    <source>
        <dbReference type="ARBA" id="ARBA00004123"/>
    </source>
</evidence>
<evidence type="ECO:0000313" key="8">
    <source>
        <dbReference type="Proteomes" id="UP001497516"/>
    </source>
</evidence>
<name>A0AAV2DXW0_9ROSI</name>
<protein>
    <recommendedName>
        <fullName evidence="6">Plant bHLH transcription factor ACT-like domain-containing protein</fullName>
    </recommendedName>
</protein>
<gene>
    <name evidence="7" type="ORF">LTRI10_LOCUS20066</name>
</gene>
<feature type="region of interest" description="Disordered" evidence="5">
    <location>
        <begin position="1"/>
        <end position="21"/>
    </location>
</feature>
<evidence type="ECO:0000259" key="6">
    <source>
        <dbReference type="Pfam" id="PF22754"/>
    </source>
</evidence>
<keyword evidence="4" id="KW-0539">Nucleus</keyword>
<keyword evidence="3" id="KW-0804">Transcription</keyword>
<feature type="region of interest" description="Disordered" evidence="5">
    <location>
        <begin position="62"/>
        <end position="92"/>
    </location>
</feature>
<evidence type="ECO:0000256" key="4">
    <source>
        <dbReference type="ARBA" id="ARBA00023242"/>
    </source>
</evidence>
<dbReference type="AlphaFoldDB" id="A0AAV2DXW0"/>
<dbReference type="InterPro" id="IPR051358">
    <property type="entry name" value="TF_AMS/ICE1/BHLH6-like"/>
</dbReference>